<reference evidence="2" key="1">
    <citation type="submission" date="2014-09" db="EMBL/GenBank/DDBJ databases">
        <title>Vibrio variabilis JCM 19239. (C206) whole genome shotgun sequence.</title>
        <authorList>
            <person name="Sawabe T."/>
            <person name="Meirelles P."/>
            <person name="Nakanishi M."/>
            <person name="Sayaka M."/>
            <person name="Hattori M."/>
            <person name="Ohkuma M."/>
        </authorList>
    </citation>
    <scope>NUCLEOTIDE SEQUENCE [LARGE SCALE GENOMIC DNA]</scope>
    <source>
        <strain evidence="2">JCM 19239</strain>
    </source>
</reference>
<dbReference type="EMBL" id="BBMS01000025">
    <property type="protein sequence ID" value="GAL27100.1"/>
    <property type="molecule type" value="Genomic_DNA"/>
</dbReference>
<name>A0ABQ0JEC2_9VIBR</name>
<accession>A0ABQ0JEC2</accession>
<proteinExistence type="predicted"/>
<keyword evidence="2" id="KW-1185">Reference proteome</keyword>
<evidence type="ECO:0000313" key="1">
    <source>
        <dbReference type="EMBL" id="GAL27100.1"/>
    </source>
</evidence>
<protein>
    <submittedName>
        <fullName evidence="1">Uncharacterized protein</fullName>
    </submittedName>
</protein>
<comment type="caution">
    <text evidence="1">The sequence shown here is derived from an EMBL/GenBank/DDBJ whole genome shotgun (WGS) entry which is preliminary data.</text>
</comment>
<dbReference type="Proteomes" id="UP000029223">
    <property type="component" value="Unassembled WGS sequence"/>
</dbReference>
<evidence type="ECO:0000313" key="2">
    <source>
        <dbReference type="Proteomes" id="UP000029223"/>
    </source>
</evidence>
<reference evidence="2" key="2">
    <citation type="submission" date="2014-09" db="EMBL/GenBank/DDBJ databases">
        <authorList>
            <consortium name="NBRP consortium"/>
            <person name="Sawabe T."/>
            <person name="Meirelles P."/>
            <person name="Nakanishi M."/>
            <person name="Sayaka M."/>
            <person name="Hattori M."/>
            <person name="Ohkuma M."/>
        </authorList>
    </citation>
    <scope>NUCLEOTIDE SEQUENCE [LARGE SCALE GENOMIC DNA]</scope>
    <source>
        <strain evidence="2">JCM 19239</strain>
    </source>
</reference>
<gene>
    <name evidence="1" type="ORF">JCM19239_1114</name>
</gene>
<organism evidence="1 2">
    <name type="scientific">Vibrio variabilis</name>
    <dbReference type="NCBI Taxonomy" id="990271"/>
    <lineage>
        <taxon>Bacteria</taxon>
        <taxon>Pseudomonadati</taxon>
        <taxon>Pseudomonadota</taxon>
        <taxon>Gammaproteobacteria</taxon>
        <taxon>Vibrionales</taxon>
        <taxon>Vibrionaceae</taxon>
        <taxon>Vibrio</taxon>
    </lineage>
</organism>
<sequence length="41" mass="4141">MLLSQPRANTGKAMLPSASKAGGIQSMKLVSTGFATAALFS</sequence>